<dbReference type="CDD" id="cd13705">
    <property type="entry name" value="PBP2_BvgS_D1"/>
    <property type="match status" value="1"/>
</dbReference>
<keyword evidence="6" id="KW-0547">Nucleotide-binding</keyword>
<dbReference type="InterPro" id="IPR001789">
    <property type="entry name" value="Sig_transdc_resp-reg_receiver"/>
</dbReference>
<dbReference type="SMART" id="SM00387">
    <property type="entry name" value="HATPase_c"/>
    <property type="match status" value="1"/>
</dbReference>
<dbReference type="InterPro" id="IPR001638">
    <property type="entry name" value="Solute-binding_3/MltF_N"/>
</dbReference>
<keyword evidence="5" id="KW-0732">Signal</keyword>
<sequence length="1105" mass="124270">MIFAQRLLSGIAMLMLFYYKKGAVMKAFMLLLLMLTFTAQSEQVRQANVLLHIEPTHNIVLPLSPAEKHYLSHKRQLRLGLLTEPSPPWRTQNYRGEFEGVSVDYSAIIANRLGLTLEAYHFSNLTEAKRALARGEIDLLADIDVTSCSSRFLCSSMYTENRPIIAVKKNQHYPIPADLADIEVAIAVDYVALENVQHTYPKARVRLYSNTQAALSAVAYGNKQVYLGGSETVGYNDFDGLRTERYALLPEKKIGYLLNDSHLILVALINRAITSLTRSEIASIQQFWQPELFLSGENALTLALSDTEKKWISEHPQVNALLYDNNYSSPLAFVDDSGEIHGLAADILRIVELHTGIKFNFQRMETVTEMIDTVSAGHADLLSALVSSKPREPSILFTRQYITSPFALLTHKETEKIQHLADVRGKKLALIQGTSVAEMVRRNYPDIDIYWVESDKALLDSVAKRKADAGIMTLIFARYQINRHYHEQLKVVNTAGMTPAFISFAVGKHVPELRDIIDKVMMTIPPGHMNLLASRWRPESLVVHQSFWQKYQTWVLSGIGLSTLLIFFSLIWLFHLRRQVILRTRIQRQLDDQLTLLRQMVDGTPFPVWMRDQRGALTYCNQRYLAETASDWLHVKGTTLLEYQGNLTREEAVAAHQLLQQVIEHGKARFEDRNYQRQHQNGEQDSCTVFQWLQPWLDSEGNTCGVMGGWMDISNRQALLLELREMRDKAEASNRAKSTFLSTMSHEIRTPLNAVIGMLDMAIRQMKMGQQDLQALELAHDSAQSLIGLIGDVLDISRIEGGYHEFHPERVNLRSLVEKLRLVFGGVASEKNLQVVLQLSGDSEQDVEADPLRIKQILTNLLSNAIKYSDRGSVLLRLEQNWDVDLNQVRCVIEVEDNGIGIPLEQQAALFQPFAQAENRRAGTGLGLYISRNLCQAMQGNLTLRSQPGEGTCVRAEFYLPTAVSPPVSEDMTTVVTAVSTKLTVLVVDDNSANRLLLSRQLTWLGHECETVGSATEGLAQWRSGKFDVIITDCNMPVMNGYQLAAAIRLAEQQKSCNPVWIIGFTASALHEVSLSCEQAGMDDCLFKPCSLNAIAEALQKSLTV</sequence>
<dbReference type="InterPro" id="IPR005467">
    <property type="entry name" value="His_kinase_dom"/>
</dbReference>
<dbReference type="SMART" id="SM00062">
    <property type="entry name" value="PBPb"/>
    <property type="match status" value="2"/>
</dbReference>
<dbReference type="SUPFAM" id="SSF55785">
    <property type="entry name" value="PYP-like sensor domain (PAS domain)"/>
    <property type="match status" value="1"/>
</dbReference>
<dbReference type="Proteomes" id="UP001515683">
    <property type="component" value="Unassembled WGS sequence"/>
</dbReference>
<evidence type="ECO:0000256" key="3">
    <source>
        <dbReference type="ARBA" id="ARBA00022553"/>
    </source>
</evidence>
<dbReference type="CDD" id="cd16922">
    <property type="entry name" value="HATPase_EvgS-ArcB-TorS-like"/>
    <property type="match status" value="1"/>
</dbReference>
<reference evidence="12 13" key="1">
    <citation type="journal article" date="2019" name="bioRxiv">
        <title>Bacteria contribute to plant secondary compound degradation in a generalist herbivore system.</title>
        <authorList>
            <person name="Francoeur C.B."/>
            <person name="Khadempour L."/>
            <person name="Moreira-Soto R.D."/>
            <person name="Gotting K."/>
            <person name="Book A.J."/>
            <person name="Pinto-Tomas A.A."/>
            <person name="Keefover-Ring K."/>
            <person name="Currie C.R."/>
        </authorList>
    </citation>
    <scope>NUCLEOTIDE SEQUENCE [LARGE SCALE GENOMIC DNA]</scope>
    <source>
        <strain evidence="12">Acro-835</strain>
    </source>
</reference>
<protein>
    <recommendedName>
        <fullName evidence="2">histidine kinase</fullName>
        <ecNumber evidence="2">2.7.13.3</ecNumber>
    </recommendedName>
</protein>
<keyword evidence="3 8" id="KW-0597">Phosphoprotein</keyword>
<comment type="caution">
    <text evidence="12">The sequence shown here is derived from an EMBL/GenBank/DDBJ whole genome shotgun (WGS) entry which is preliminary data.</text>
</comment>
<dbReference type="SUPFAM" id="SSF55874">
    <property type="entry name" value="ATPase domain of HSP90 chaperone/DNA topoisomerase II/histidine kinase"/>
    <property type="match status" value="1"/>
</dbReference>
<dbReference type="PROSITE" id="PS50110">
    <property type="entry name" value="RESPONSE_REGULATORY"/>
    <property type="match status" value="1"/>
</dbReference>
<dbReference type="SMART" id="SM00448">
    <property type="entry name" value="REC"/>
    <property type="match status" value="1"/>
</dbReference>
<dbReference type="Pfam" id="PF00512">
    <property type="entry name" value="HisKA"/>
    <property type="match status" value="1"/>
</dbReference>
<evidence type="ECO:0000256" key="4">
    <source>
        <dbReference type="ARBA" id="ARBA00022679"/>
    </source>
</evidence>
<dbReference type="CDD" id="cd17546">
    <property type="entry name" value="REC_hyHK_CKI1_RcsC-like"/>
    <property type="match status" value="1"/>
</dbReference>
<keyword evidence="9" id="KW-0812">Transmembrane</keyword>
<evidence type="ECO:0000256" key="2">
    <source>
        <dbReference type="ARBA" id="ARBA00012438"/>
    </source>
</evidence>
<evidence type="ECO:0000256" key="6">
    <source>
        <dbReference type="ARBA" id="ARBA00022741"/>
    </source>
</evidence>
<dbReference type="InterPro" id="IPR036097">
    <property type="entry name" value="HisK_dim/P_sf"/>
</dbReference>
<dbReference type="InterPro" id="IPR049870">
    <property type="entry name" value="BvgS-like_periplasmic1"/>
</dbReference>
<feature type="transmembrane region" description="Helical" evidence="9">
    <location>
        <begin position="554"/>
        <end position="576"/>
    </location>
</feature>
<keyword evidence="9" id="KW-0472">Membrane</keyword>
<dbReference type="SMART" id="SM00388">
    <property type="entry name" value="HisKA"/>
    <property type="match status" value="1"/>
</dbReference>
<dbReference type="Gene3D" id="3.30.565.10">
    <property type="entry name" value="Histidine kinase-like ATPase, C-terminal domain"/>
    <property type="match status" value="1"/>
</dbReference>
<evidence type="ECO:0000313" key="12">
    <source>
        <dbReference type="EMBL" id="NIF23617.1"/>
    </source>
</evidence>
<keyword evidence="9" id="KW-1133">Transmembrane helix</keyword>
<dbReference type="Gene3D" id="3.30.450.20">
    <property type="entry name" value="PAS domain"/>
    <property type="match status" value="1"/>
</dbReference>
<dbReference type="CDD" id="cd00130">
    <property type="entry name" value="PAS"/>
    <property type="match status" value="1"/>
</dbReference>
<evidence type="ECO:0000313" key="13">
    <source>
        <dbReference type="Proteomes" id="UP001515683"/>
    </source>
</evidence>
<feature type="modified residue" description="4-aspartylphosphate" evidence="8">
    <location>
        <position position="1033"/>
    </location>
</feature>
<dbReference type="InterPro" id="IPR036890">
    <property type="entry name" value="HATPase_C_sf"/>
</dbReference>
<dbReference type="SUPFAM" id="SSF53850">
    <property type="entry name" value="Periplasmic binding protein-like II"/>
    <property type="match status" value="2"/>
</dbReference>
<evidence type="ECO:0000256" key="9">
    <source>
        <dbReference type="SAM" id="Phobius"/>
    </source>
</evidence>
<gene>
    <name evidence="12" type="ORF">F3J40_18730</name>
</gene>
<dbReference type="SUPFAM" id="SSF47384">
    <property type="entry name" value="Homodimeric domain of signal transducing histidine kinase"/>
    <property type="match status" value="1"/>
</dbReference>
<dbReference type="InterPro" id="IPR000014">
    <property type="entry name" value="PAS"/>
</dbReference>
<comment type="catalytic activity">
    <reaction evidence="1">
        <text>ATP + protein L-histidine = ADP + protein N-phospho-L-histidine.</text>
        <dbReference type="EC" id="2.7.13.3"/>
    </reaction>
</comment>
<accession>A0ABX0RE34</accession>
<dbReference type="InterPro" id="IPR011006">
    <property type="entry name" value="CheY-like_superfamily"/>
</dbReference>
<evidence type="ECO:0000256" key="8">
    <source>
        <dbReference type="PROSITE-ProRule" id="PRU00169"/>
    </source>
</evidence>
<dbReference type="CDD" id="cd13707">
    <property type="entry name" value="PBP2_BvgS_D2"/>
    <property type="match status" value="1"/>
</dbReference>
<evidence type="ECO:0000259" key="11">
    <source>
        <dbReference type="PROSITE" id="PS50110"/>
    </source>
</evidence>
<name>A0ABX0RE34_9GAMM</name>
<dbReference type="InterPro" id="IPR003661">
    <property type="entry name" value="HisK_dim/P_dom"/>
</dbReference>
<proteinExistence type="predicted"/>
<feature type="domain" description="Histidine kinase" evidence="10">
    <location>
        <begin position="743"/>
        <end position="962"/>
    </location>
</feature>
<dbReference type="PANTHER" id="PTHR43047">
    <property type="entry name" value="TWO-COMPONENT HISTIDINE PROTEIN KINASE"/>
    <property type="match status" value="1"/>
</dbReference>
<dbReference type="PROSITE" id="PS50109">
    <property type="entry name" value="HIS_KIN"/>
    <property type="match status" value="1"/>
</dbReference>
<dbReference type="PANTHER" id="PTHR43047:SF72">
    <property type="entry name" value="OSMOSENSING HISTIDINE PROTEIN KINASE SLN1"/>
    <property type="match status" value="1"/>
</dbReference>
<dbReference type="Pfam" id="PF02518">
    <property type="entry name" value="HATPase_c"/>
    <property type="match status" value="1"/>
</dbReference>
<keyword evidence="13" id="KW-1185">Reference proteome</keyword>
<feature type="domain" description="Response regulatory" evidence="11">
    <location>
        <begin position="984"/>
        <end position="1103"/>
    </location>
</feature>
<dbReference type="InterPro" id="IPR003594">
    <property type="entry name" value="HATPase_dom"/>
</dbReference>
<dbReference type="CDD" id="cd00082">
    <property type="entry name" value="HisKA"/>
    <property type="match status" value="1"/>
</dbReference>
<dbReference type="Pfam" id="PF00072">
    <property type="entry name" value="Response_reg"/>
    <property type="match status" value="1"/>
</dbReference>
<dbReference type="Gene3D" id="3.40.190.10">
    <property type="entry name" value="Periplasmic binding protein-like II"/>
    <property type="match status" value="4"/>
</dbReference>
<dbReference type="Pfam" id="PF00497">
    <property type="entry name" value="SBP_bac_3"/>
    <property type="match status" value="2"/>
</dbReference>
<dbReference type="InterPro" id="IPR035965">
    <property type="entry name" value="PAS-like_dom_sf"/>
</dbReference>
<keyword evidence="4" id="KW-0808">Transferase</keyword>
<evidence type="ECO:0000256" key="5">
    <source>
        <dbReference type="ARBA" id="ARBA00022729"/>
    </source>
</evidence>
<dbReference type="InterPro" id="IPR004358">
    <property type="entry name" value="Sig_transdc_His_kin-like_C"/>
</dbReference>
<dbReference type="EC" id="2.7.13.3" evidence="2"/>
<dbReference type="Gene3D" id="1.10.287.130">
    <property type="match status" value="1"/>
</dbReference>
<evidence type="ECO:0000259" key="10">
    <source>
        <dbReference type="PROSITE" id="PS50109"/>
    </source>
</evidence>
<dbReference type="Gene3D" id="3.40.50.2300">
    <property type="match status" value="1"/>
</dbReference>
<dbReference type="PRINTS" id="PR00344">
    <property type="entry name" value="BCTRLSENSOR"/>
</dbReference>
<evidence type="ECO:0000256" key="7">
    <source>
        <dbReference type="ARBA" id="ARBA00022777"/>
    </source>
</evidence>
<dbReference type="InterPro" id="IPR049871">
    <property type="entry name" value="BvgS-like_periplasmic2"/>
</dbReference>
<organism evidence="12 13">
    <name type="scientific">Candidatus Pantoea multigeneris</name>
    <dbReference type="NCBI Taxonomy" id="2608357"/>
    <lineage>
        <taxon>Bacteria</taxon>
        <taxon>Pseudomonadati</taxon>
        <taxon>Pseudomonadota</taxon>
        <taxon>Gammaproteobacteria</taxon>
        <taxon>Enterobacterales</taxon>
        <taxon>Erwiniaceae</taxon>
        <taxon>Pantoea</taxon>
    </lineage>
</organism>
<keyword evidence="7" id="KW-0418">Kinase</keyword>
<evidence type="ECO:0000256" key="1">
    <source>
        <dbReference type="ARBA" id="ARBA00000085"/>
    </source>
</evidence>
<dbReference type="EMBL" id="VWXF01000009">
    <property type="protein sequence ID" value="NIF23617.1"/>
    <property type="molecule type" value="Genomic_DNA"/>
</dbReference>
<dbReference type="SUPFAM" id="SSF52172">
    <property type="entry name" value="CheY-like"/>
    <property type="match status" value="1"/>
</dbReference>